<organism evidence="3 4">
    <name type="scientific">Catellatospora bangladeshensis</name>
    <dbReference type="NCBI Taxonomy" id="310355"/>
    <lineage>
        <taxon>Bacteria</taxon>
        <taxon>Bacillati</taxon>
        <taxon>Actinomycetota</taxon>
        <taxon>Actinomycetes</taxon>
        <taxon>Micromonosporales</taxon>
        <taxon>Micromonosporaceae</taxon>
        <taxon>Catellatospora</taxon>
    </lineage>
</organism>
<dbReference type="Proteomes" id="UP000601223">
    <property type="component" value="Unassembled WGS sequence"/>
</dbReference>
<dbReference type="Gene3D" id="1.10.3360.10">
    <property type="entry name" value="VPA0735-like domain"/>
    <property type="match status" value="1"/>
</dbReference>
<feature type="domain" description="DUF1214" evidence="1">
    <location>
        <begin position="346"/>
        <end position="453"/>
    </location>
</feature>
<evidence type="ECO:0000313" key="3">
    <source>
        <dbReference type="EMBL" id="GIF79869.1"/>
    </source>
</evidence>
<dbReference type="InterPro" id="IPR037049">
    <property type="entry name" value="DUF1214_C_sf"/>
</dbReference>
<dbReference type="Pfam" id="PF06742">
    <property type="entry name" value="DUF1214"/>
    <property type="match status" value="1"/>
</dbReference>
<gene>
    <name evidence="3" type="ORF">Cba03nite_12180</name>
</gene>
<name>A0A8J3JMK3_9ACTN</name>
<sequence length="469" mass="50864">MSIPKEILASLGVPDQLNTPLGRFAFADGLPAPDSVAGLYDALDLMRAVEAFLVAMPAASLAAMRAGLRNIGVTSARQIAITGPRPESASLYLTPDTDTAFAHTFLDLNRDGPTVVEAPPNSRCVVDDFWFRHVTDLGLAGPDEGRGGKYLFLPPDHEGEFPDGYYVFRCPTYTNWAVFRALDGADTIRQVRVHPLDQAAYPPPNEFVDVAGRPHDTVFASDATFYEQVDTVVQEEPLDSLDPERRGVLAAVGIVKDDLFAPDDRMRAILGRAAPLAAGMARALAFRPRAAEAYYLPGSSWKRLFYGGSHEFLHAGARLLDARAAFHYLATVITPAMADPPAGTGSVYAYTAEDGTGEWLDGGRSYVLRLPRRVPAKAFWSVTAYDTQTRSLLVTDQPQPSVSSLSGTVAANEDGSTDVCFGPEPSPGGGSNWIQTVPGGHWFAMLRLHDPTQPWYDQTWRPGEIEPRG</sequence>
<dbReference type="Gene3D" id="2.60.40.1610">
    <property type="entry name" value="Domain of unknown function DUF1254"/>
    <property type="match status" value="1"/>
</dbReference>
<comment type="caution">
    <text evidence="3">The sequence shown here is derived from an EMBL/GenBank/DDBJ whole genome shotgun (WGS) entry which is preliminary data.</text>
</comment>
<dbReference type="InterPro" id="IPR037050">
    <property type="entry name" value="DUF1254_sf"/>
</dbReference>
<dbReference type="InterPro" id="IPR010621">
    <property type="entry name" value="DUF1214"/>
</dbReference>
<dbReference type="RefSeq" id="WP_203742883.1">
    <property type="nucleotide sequence ID" value="NZ_BONF01000008.1"/>
</dbReference>
<dbReference type="InterPro" id="IPR010679">
    <property type="entry name" value="DUF1254"/>
</dbReference>
<dbReference type="SUPFAM" id="SSF160935">
    <property type="entry name" value="VPA0735-like"/>
    <property type="match status" value="1"/>
</dbReference>
<reference evidence="3 4" key="1">
    <citation type="submission" date="2021-01" db="EMBL/GenBank/DDBJ databases">
        <title>Whole genome shotgun sequence of Catellatospora bangladeshensis NBRC 107357.</title>
        <authorList>
            <person name="Komaki H."/>
            <person name="Tamura T."/>
        </authorList>
    </citation>
    <scope>NUCLEOTIDE SEQUENCE [LARGE SCALE GENOMIC DNA]</scope>
    <source>
        <strain evidence="3 4">NBRC 107357</strain>
    </source>
</reference>
<evidence type="ECO:0000313" key="4">
    <source>
        <dbReference type="Proteomes" id="UP000601223"/>
    </source>
</evidence>
<protein>
    <recommendedName>
        <fullName evidence="5">DUF1254 domain-containing protein</fullName>
    </recommendedName>
</protein>
<evidence type="ECO:0008006" key="5">
    <source>
        <dbReference type="Google" id="ProtNLM"/>
    </source>
</evidence>
<evidence type="ECO:0000259" key="1">
    <source>
        <dbReference type="Pfam" id="PF06742"/>
    </source>
</evidence>
<dbReference type="EMBL" id="BONF01000008">
    <property type="protein sequence ID" value="GIF79869.1"/>
    <property type="molecule type" value="Genomic_DNA"/>
</dbReference>
<dbReference type="PANTHER" id="PTHR36509">
    <property type="entry name" value="BLL3101 PROTEIN"/>
    <property type="match status" value="1"/>
</dbReference>
<evidence type="ECO:0000259" key="2">
    <source>
        <dbReference type="Pfam" id="PF06863"/>
    </source>
</evidence>
<accession>A0A8J3JMK3</accession>
<dbReference type="AlphaFoldDB" id="A0A8J3JMK3"/>
<dbReference type="Gene3D" id="2.60.120.600">
    <property type="entry name" value="Domain of unknown function DUF1214, C-terminal domain"/>
    <property type="match status" value="1"/>
</dbReference>
<keyword evidence="4" id="KW-1185">Reference proteome</keyword>
<proteinExistence type="predicted"/>
<dbReference type="PANTHER" id="PTHR36509:SF3">
    <property type="entry name" value="SIGNAL PEPTIDE PROTEIN"/>
    <property type="match status" value="1"/>
</dbReference>
<dbReference type="Pfam" id="PF06863">
    <property type="entry name" value="DUF1254"/>
    <property type="match status" value="1"/>
</dbReference>
<feature type="domain" description="DUF1254" evidence="2">
    <location>
        <begin position="86"/>
        <end position="191"/>
    </location>
</feature>